<reference evidence="2" key="2">
    <citation type="journal article" date="2015" name="Data Brief">
        <title>Shoot transcriptome of the giant reed, Arundo donax.</title>
        <authorList>
            <person name="Barrero R.A."/>
            <person name="Guerrero F.D."/>
            <person name="Moolhuijzen P."/>
            <person name="Goolsby J.A."/>
            <person name="Tidwell J."/>
            <person name="Bellgard S.E."/>
            <person name="Bellgard M.I."/>
        </authorList>
    </citation>
    <scope>NUCLEOTIDE SEQUENCE</scope>
    <source>
        <tissue evidence="2">Shoot tissue taken approximately 20 cm above the soil surface</tissue>
    </source>
</reference>
<evidence type="ECO:0000256" key="1">
    <source>
        <dbReference type="SAM" id="MobiDB-lite"/>
    </source>
</evidence>
<proteinExistence type="predicted"/>
<dbReference type="AlphaFoldDB" id="A0A0A9GI24"/>
<sequence>MPTQSAKETTHQTRTSAGNLSQPTARACSTSASSAAQATACTTGSSSAPAATLDPATATS</sequence>
<accession>A0A0A9GI24</accession>
<reference evidence="2" key="1">
    <citation type="submission" date="2014-09" db="EMBL/GenBank/DDBJ databases">
        <authorList>
            <person name="Magalhaes I.L.F."/>
            <person name="Oliveira U."/>
            <person name="Santos F.R."/>
            <person name="Vidigal T.H.D.A."/>
            <person name="Brescovit A.D."/>
            <person name="Santos A.J."/>
        </authorList>
    </citation>
    <scope>NUCLEOTIDE SEQUENCE</scope>
    <source>
        <tissue evidence="2">Shoot tissue taken approximately 20 cm above the soil surface</tissue>
    </source>
</reference>
<feature type="compositionally biased region" description="Polar residues" evidence="1">
    <location>
        <begin position="1"/>
        <end position="23"/>
    </location>
</feature>
<feature type="region of interest" description="Disordered" evidence="1">
    <location>
        <begin position="1"/>
        <end position="60"/>
    </location>
</feature>
<protein>
    <submittedName>
        <fullName evidence="2">Lpa1</fullName>
    </submittedName>
</protein>
<organism evidence="2">
    <name type="scientific">Arundo donax</name>
    <name type="common">Giant reed</name>
    <name type="synonym">Donax arundinaceus</name>
    <dbReference type="NCBI Taxonomy" id="35708"/>
    <lineage>
        <taxon>Eukaryota</taxon>
        <taxon>Viridiplantae</taxon>
        <taxon>Streptophyta</taxon>
        <taxon>Embryophyta</taxon>
        <taxon>Tracheophyta</taxon>
        <taxon>Spermatophyta</taxon>
        <taxon>Magnoliopsida</taxon>
        <taxon>Liliopsida</taxon>
        <taxon>Poales</taxon>
        <taxon>Poaceae</taxon>
        <taxon>PACMAD clade</taxon>
        <taxon>Arundinoideae</taxon>
        <taxon>Arundineae</taxon>
        <taxon>Arundo</taxon>
    </lineage>
</organism>
<feature type="compositionally biased region" description="Low complexity" evidence="1">
    <location>
        <begin position="24"/>
        <end position="60"/>
    </location>
</feature>
<name>A0A0A9GI24_ARUDO</name>
<dbReference type="EMBL" id="GBRH01173121">
    <property type="protein sequence ID" value="JAE24775.1"/>
    <property type="molecule type" value="Transcribed_RNA"/>
</dbReference>
<evidence type="ECO:0000313" key="2">
    <source>
        <dbReference type="EMBL" id="JAE24775.1"/>
    </source>
</evidence>